<organism evidence="2 3">
    <name type="scientific">Polynucleobacter asymbioticus</name>
    <dbReference type="NCBI Taxonomy" id="576611"/>
    <lineage>
        <taxon>Bacteria</taxon>
        <taxon>Pseudomonadati</taxon>
        <taxon>Pseudomonadota</taxon>
        <taxon>Betaproteobacteria</taxon>
        <taxon>Burkholderiales</taxon>
        <taxon>Burkholderiaceae</taxon>
        <taxon>Polynucleobacter</taxon>
    </lineage>
</organism>
<proteinExistence type="predicted"/>
<evidence type="ECO:0008006" key="4">
    <source>
        <dbReference type="Google" id="ProtNLM"/>
    </source>
</evidence>
<dbReference type="PROSITE" id="PS51257">
    <property type="entry name" value="PROKAR_LIPOPROTEIN"/>
    <property type="match status" value="1"/>
</dbReference>
<evidence type="ECO:0000256" key="1">
    <source>
        <dbReference type="SAM" id="SignalP"/>
    </source>
</evidence>
<reference evidence="2" key="1">
    <citation type="journal article" date="2017" name="Appl. Environ. Microbiol.">
        <title>Microdiversification of a pelagic Polynucleobacter species is mainly driven by acquisition of genomic islands from a partially interspecific gene pool.</title>
        <authorList>
            <person name="Hoetzinger M."/>
            <person name="Hahn M.W."/>
            <person name="Jezberova J."/>
            <person name="Schmidt J."/>
            <person name="Koll U."/>
        </authorList>
    </citation>
    <scope>NUCLEOTIDE SEQUENCE</scope>
    <source>
        <strain evidence="2">MWH-RechtKol4</strain>
    </source>
</reference>
<sequence>MKTKLLSLFAVFSLVACTAPVTQQEVQQAQFPAQPKQAEIDKEVAAFMKAKIMNPDSAQKECAPPRKAWARQNADKPADFGWMVVCDINAKDNSGNLTGIKSYMILFTTNGVKTYDPTTFFLNINEHVQFLDLIGKK</sequence>
<dbReference type="RefSeq" id="WP_011903410.1">
    <property type="nucleotide sequence ID" value="NZ_CP015016.1"/>
</dbReference>
<evidence type="ECO:0000313" key="2">
    <source>
        <dbReference type="EMBL" id="APC01760.1"/>
    </source>
</evidence>
<dbReference type="EMBL" id="CP015017">
    <property type="protein sequence ID" value="APC01760.1"/>
    <property type="molecule type" value="Genomic_DNA"/>
</dbReference>
<accession>A0AAC9ITS2</accession>
<evidence type="ECO:0000313" key="3">
    <source>
        <dbReference type="Proteomes" id="UP000182060"/>
    </source>
</evidence>
<name>A0AAC9ITS2_9BURK</name>
<gene>
    <name evidence="2" type="ORF">AOC25_09085</name>
</gene>
<protein>
    <recommendedName>
        <fullName evidence="4">Lipoprotein</fullName>
    </recommendedName>
</protein>
<dbReference type="AlphaFoldDB" id="A0AAC9ITS2"/>
<dbReference type="Proteomes" id="UP000182060">
    <property type="component" value="Chromosome"/>
</dbReference>
<feature type="chain" id="PRO_5041968866" description="Lipoprotein" evidence="1">
    <location>
        <begin position="19"/>
        <end position="137"/>
    </location>
</feature>
<dbReference type="GeneID" id="31481964"/>
<feature type="signal peptide" evidence="1">
    <location>
        <begin position="1"/>
        <end position="18"/>
    </location>
</feature>
<keyword evidence="1" id="KW-0732">Signal</keyword>